<name>A0A9W9DZ59_9AGAR</name>
<evidence type="ECO:0000313" key="3">
    <source>
        <dbReference type="Proteomes" id="UP001150238"/>
    </source>
</evidence>
<feature type="compositionally biased region" description="Low complexity" evidence="1">
    <location>
        <begin position="83"/>
        <end position="92"/>
    </location>
</feature>
<protein>
    <submittedName>
        <fullName evidence="2">Uncharacterized protein</fullName>
    </submittedName>
</protein>
<dbReference type="Proteomes" id="UP001150238">
    <property type="component" value="Unassembled WGS sequence"/>
</dbReference>
<accession>A0A9W9DZ59</accession>
<feature type="compositionally biased region" description="Polar residues" evidence="1">
    <location>
        <begin position="71"/>
        <end position="80"/>
    </location>
</feature>
<feature type="region of interest" description="Disordered" evidence="1">
    <location>
        <begin position="71"/>
        <end position="95"/>
    </location>
</feature>
<proteinExistence type="predicted"/>
<evidence type="ECO:0000256" key="1">
    <source>
        <dbReference type="SAM" id="MobiDB-lite"/>
    </source>
</evidence>
<organism evidence="2 3">
    <name type="scientific">Lentinula lateritia</name>
    <dbReference type="NCBI Taxonomy" id="40482"/>
    <lineage>
        <taxon>Eukaryota</taxon>
        <taxon>Fungi</taxon>
        <taxon>Dikarya</taxon>
        <taxon>Basidiomycota</taxon>
        <taxon>Agaricomycotina</taxon>
        <taxon>Agaricomycetes</taxon>
        <taxon>Agaricomycetidae</taxon>
        <taxon>Agaricales</taxon>
        <taxon>Marasmiineae</taxon>
        <taxon>Omphalotaceae</taxon>
        <taxon>Lentinula</taxon>
    </lineage>
</organism>
<dbReference type="EMBL" id="JANVFS010000004">
    <property type="protein sequence ID" value="KAJ4493022.1"/>
    <property type="molecule type" value="Genomic_DNA"/>
</dbReference>
<reference evidence="2" key="1">
    <citation type="submission" date="2022-08" db="EMBL/GenBank/DDBJ databases">
        <authorList>
            <consortium name="DOE Joint Genome Institute"/>
            <person name="Min B."/>
            <person name="Riley R."/>
            <person name="Sierra-Patev S."/>
            <person name="Naranjo-Ortiz M."/>
            <person name="Looney B."/>
            <person name="Konkel Z."/>
            <person name="Slot J.C."/>
            <person name="Sakamoto Y."/>
            <person name="Steenwyk J.L."/>
            <person name="Rokas A."/>
            <person name="Carro J."/>
            <person name="Camarero S."/>
            <person name="Ferreira P."/>
            <person name="Molpeceres G."/>
            <person name="Ruiz-Duenas F.J."/>
            <person name="Serrano A."/>
            <person name="Henrissat B."/>
            <person name="Drula E."/>
            <person name="Hughes K.W."/>
            <person name="Mata J.L."/>
            <person name="Ishikawa N.K."/>
            <person name="Vargas-Isla R."/>
            <person name="Ushijima S."/>
            <person name="Smith C.A."/>
            <person name="Ahrendt S."/>
            <person name="Andreopoulos W."/>
            <person name="He G."/>
            <person name="Labutti K."/>
            <person name="Lipzen A."/>
            <person name="Ng V."/>
            <person name="Sandor L."/>
            <person name="Barry K."/>
            <person name="Martinez A.T."/>
            <person name="Xiao Y."/>
            <person name="Gibbons J.G."/>
            <person name="Terashima K."/>
            <person name="Hibbett D.S."/>
            <person name="Grigoriev I.V."/>
        </authorList>
    </citation>
    <scope>NUCLEOTIDE SEQUENCE</scope>
    <source>
        <strain evidence="2">Sp2 HRB7682 ss15</strain>
    </source>
</reference>
<gene>
    <name evidence="2" type="ORF">C8J55DRAFT_485742</name>
</gene>
<dbReference type="AlphaFoldDB" id="A0A9W9DZ59"/>
<reference evidence="2" key="2">
    <citation type="journal article" date="2023" name="Proc. Natl. Acad. Sci. U.S.A.">
        <title>A global phylogenomic analysis of the shiitake genus Lentinula.</title>
        <authorList>
            <person name="Sierra-Patev S."/>
            <person name="Min B."/>
            <person name="Naranjo-Ortiz M."/>
            <person name="Looney B."/>
            <person name="Konkel Z."/>
            <person name="Slot J.C."/>
            <person name="Sakamoto Y."/>
            <person name="Steenwyk J.L."/>
            <person name="Rokas A."/>
            <person name="Carro J."/>
            <person name="Camarero S."/>
            <person name="Ferreira P."/>
            <person name="Molpeceres G."/>
            <person name="Ruiz-Duenas F.J."/>
            <person name="Serrano A."/>
            <person name="Henrissat B."/>
            <person name="Drula E."/>
            <person name="Hughes K.W."/>
            <person name="Mata J.L."/>
            <person name="Ishikawa N.K."/>
            <person name="Vargas-Isla R."/>
            <person name="Ushijima S."/>
            <person name="Smith C.A."/>
            <person name="Donoghue J."/>
            <person name="Ahrendt S."/>
            <person name="Andreopoulos W."/>
            <person name="He G."/>
            <person name="LaButti K."/>
            <person name="Lipzen A."/>
            <person name="Ng V."/>
            <person name="Riley R."/>
            <person name="Sandor L."/>
            <person name="Barry K."/>
            <person name="Martinez A.T."/>
            <person name="Xiao Y."/>
            <person name="Gibbons J.G."/>
            <person name="Terashima K."/>
            <person name="Grigoriev I.V."/>
            <person name="Hibbett D."/>
        </authorList>
    </citation>
    <scope>NUCLEOTIDE SEQUENCE</scope>
    <source>
        <strain evidence="2">Sp2 HRB7682 ss15</strain>
    </source>
</reference>
<sequence length="186" mass="20038">MLLQMEKLCVIQTPPRMGRDGMGWDGMGWDGMGRGGTGWDSDMGGNRGKWRVEGGGVCPQEQISKYPQIIETPQHNTTEIESSKSVSSSNSPGEGGGVREVFGEVLGRCLGGCWGGRFGGGVKVCIGLCGSRDESKMKVLGKEGRFWTLGCKVMVMIQKRLEGGVRKECVRKEGGVRKDVCDEGCV</sequence>
<evidence type="ECO:0000313" key="2">
    <source>
        <dbReference type="EMBL" id="KAJ4493022.1"/>
    </source>
</evidence>
<comment type="caution">
    <text evidence="2">The sequence shown here is derived from an EMBL/GenBank/DDBJ whole genome shotgun (WGS) entry which is preliminary data.</text>
</comment>